<feature type="domain" description="DUF4123" evidence="1">
    <location>
        <begin position="19"/>
        <end position="122"/>
    </location>
</feature>
<comment type="caution">
    <text evidence="2">The sequence shown here is derived from an EMBL/GenBank/DDBJ whole genome shotgun (WGS) entry which is preliminary data.</text>
</comment>
<dbReference type="EMBL" id="LVHF01000012">
    <property type="protein sequence ID" value="OAN17727.1"/>
    <property type="molecule type" value="Genomic_DNA"/>
</dbReference>
<accession>A0A178KKE1</accession>
<dbReference type="STRING" id="858640.A3K86_02060"/>
<name>A0A178KKE1_9GAMM</name>
<gene>
    <name evidence="2" type="ORF">A3K86_02060</name>
</gene>
<keyword evidence="3" id="KW-1185">Reference proteome</keyword>
<proteinExistence type="predicted"/>
<evidence type="ECO:0000313" key="2">
    <source>
        <dbReference type="EMBL" id="OAN17727.1"/>
    </source>
</evidence>
<dbReference type="InterPro" id="IPR025391">
    <property type="entry name" value="DUF4123"/>
</dbReference>
<organism evidence="2 3">
    <name type="scientific">Photobacterium jeanii</name>
    <dbReference type="NCBI Taxonomy" id="858640"/>
    <lineage>
        <taxon>Bacteria</taxon>
        <taxon>Pseudomonadati</taxon>
        <taxon>Pseudomonadota</taxon>
        <taxon>Gammaproteobacteria</taxon>
        <taxon>Vibrionales</taxon>
        <taxon>Vibrionaceae</taxon>
        <taxon>Photobacterium</taxon>
    </lineage>
</organism>
<dbReference type="Pfam" id="PF13503">
    <property type="entry name" value="DUF4123"/>
    <property type="match status" value="1"/>
</dbReference>
<evidence type="ECO:0000313" key="3">
    <source>
        <dbReference type="Proteomes" id="UP000078503"/>
    </source>
</evidence>
<evidence type="ECO:0000259" key="1">
    <source>
        <dbReference type="Pfam" id="PF13503"/>
    </source>
</evidence>
<dbReference type="AlphaFoldDB" id="A0A178KKE1"/>
<dbReference type="Proteomes" id="UP000078503">
    <property type="component" value="Unassembled WGS sequence"/>
</dbReference>
<sequence>MQMSALTSKELLELENNSLYLILDINYFNDKQIDVYNNIICNDWVPLFCNTPYDGNLDVSPIIIKLESNNEILLEKAKNKIAGIVLNSNLALDELQQKLAYMLTVESDIKKEGICLLRFYSPITASYLIKKQPEYFGKDIKETFTPSYSRLSWNHSLLKNSSDNYKLKIDDSFRANLKNQRMAYYLGYYEKWKKISNTIIYDSATSLVKLIESGKYNKKEYKEWENLILSFPELLKHNYWIHLTSQNTSFTEKWKEACFLVDSIKQNQGFKYD</sequence>
<protein>
    <recommendedName>
        <fullName evidence="1">DUF4123 domain-containing protein</fullName>
    </recommendedName>
</protein>
<reference evidence="2 3" key="1">
    <citation type="submission" date="2016-03" db="EMBL/GenBank/DDBJ databases">
        <title>Photobacterium proteolyticum sp. nov. a protease producing bacterium isolated from ocean sediments of Laizhou Bay.</title>
        <authorList>
            <person name="Li Y."/>
        </authorList>
    </citation>
    <scope>NUCLEOTIDE SEQUENCE [LARGE SCALE GENOMIC DNA]</scope>
    <source>
        <strain evidence="2 3">R-40508</strain>
    </source>
</reference>